<dbReference type="PANTHER" id="PTHR36837">
    <property type="entry name" value="POLY(3-HYDROXYALKANOATE) POLYMERASE SUBUNIT PHAC"/>
    <property type="match status" value="1"/>
</dbReference>
<feature type="region of interest" description="Disordered" evidence="3">
    <location>
        <begin position="1"/>
        <end position="24"/>
    </location>
</feature>
<dbReference type="SUPFAM" id="SSF53474">
    <property type="entry name" value="alpha/beta-Hydrolases"/>
    <property type="match status" value="1"/>
</dbReference>
<feature type="compositionally biased region" description="Low complexity" evidence="3">
    <location>
        <begin position="153"/>
        <end position="188"/>
    </location>
</feature>
<keyword evidence="6" id="KW-1185">Reference proteome</keyword>
<dbReference type="EMBL" id="JBEDNQ010000007">
    <property type="protein sequence ID" value="MEQ3552438.1"/>
    <property type="molecule type" value="Genomic_DNA"/>
</dbReference>
<evidence type="ECO:0000313" key="6">
    <source>
        <dbReference type="Proteomes" id="UP001494902"/>
    </source>
</evidence>
<protein>
    <recommendedName>
        <fullName evidence="4">Poly-beta-hydroxybutyrate polymerase N-terminal domain-containing protein</fullName>
    </recommendedName>
</protein>
<evidence type="ECO:0000313" key="5">
    <source>
        <dbReference type="EMBL" id="MEQ3552438.1"/>
    </source>
</evidence>
<dbReference type="Pfam" id="PF07167">
    <property type="entry name" value="PhaC_N"/>
    <property type="match status" value="1"/>
</dbReference>
<dbReference type="InterPro" id="IPR010941">
    <property type="entry name" value="PhaC_N"/>
</dbReference>
<keyword evidence="2" id="KW-0012">Acyltransferase</keyword>
<evidence type="ECO:0000256" key="3">
    <source>
        <dbReference type="SAM" id="MobiDB-lite"/>
    </source>
</evidence>
<comment type="caution">
    <text evidence="5">The sequence shown here is derived from an EMBL/GenBank/DDBJ whole genome shotgun (WGS) entry which is preliminary data.</text>
</comment>
<feature type="region of interest" description="Disordered" evidence="3">
    <location>
        <begin position="150"/>
        <end position="244"/>
    </location>
</feature>
<dbReference type="RefSeq" id="WP_349299502.1">
    <property type="nucleotide sequence ID" value="NZ_JBEDNQ010000007.1"/>
</dbReference>
<keyword evidence="1" id="KW-0808">Transferase</keyword>
<proteinExistence type="predicted"/>
<reference evidence="5 6" key="1">
    <citation type="submission" date="2024-03" db="EMBL/GenBank/DDBJ databases">
        <title>Draft genome sequence of Pseudonocardia nematodicida JCM 31783.</title>
        <authorList>
            <person name="Butdee W."/>
            <person name="Duangmal K."/>
        </authorList>
    </citation>
    <scope>NUCLEOTIDE SEQUENCE [LARGE SCALE GENOMIC DNA]</scope>
    <source>
        <strain evidence="5 6">JCM 31783</strain>
    </source>
</reference>
<feature type="compositionally biased region" description="Low complexity" evidence="3">
    <location>
        <begin position="75"/>
        <end position="92"/>
    </location>
</feature>
<feature type="region of interest" description="Disordered" evidence="3">
    <location>
        <begin position="67"/>
        <end position="98"/>
    </location>
</feature>
<gene>
    <name evidence="5" type="ORF">WIS52_18345</name>
</gene>
<evidence type="ECO:0000256" key="2">
    <source>
        <dbReference type="ARBA" id="ARBA00023315"/>
    </source>
</evidence>
<dbReference type="Proteomes" id="UP001494902">
    <property type="component" value="Unassembled WGS sequence"/>
</dbReference>
<dbReference type="InterPro" id="IPR029058">
    <property type="entry name" value="AB_hydrolase_fold"/>
</dbReference>
<dbReference type="InterPro" id="IPR051321">
    <property type="entry name" value="PHA/PHB_synthase"/>
</dbReference>
<feature type="domain" description="Poly-beta-hydroxybutyrate polymerase N-terminal" evidence="4">
    <location>
        <begin position="242"/>
        <end position="300"/>
    </location>
</feature>
<name>A0ABV1KGI3_9PSEU</name>
<accession>A0ABV1KGI3</accession>
<evidence type="ECO:0000256" key="1">
    <source>
        <dbReference type="ARBA" id="ARBA00022679"/>
    </source>
</evidence>
<evidence type="ECO:0000259" key="4">
    <source>
        <dbReference type="Pfam" id="PF07167"/>
    </source>
</evidence>
<dbReference type="PANTHER" id="PTHR36837:SF5">
    <property type="entry name" value="POLY-3-HYDROXYBUTYRATE SYNTHASE"/>
    <property type="match status" value="1"/>
</dbReference>
<sequence>MSARDGGPVTGGSPGRPGAPPPHPLVLPAAGLRLLAALVARPSSVLRRGGAWVGGLGRAGLGLPTGAGRTGSGNGAPAAGTAGQGSAAPAAGAAGGGHRPPVAGWWGVLHRRAAAAGHVTVRTLHDLLDDAATPGPHPLPRADADVLRGVLPGPGTTHPRAPGTAGAPAPGATGTPAGLAPSVSAAPTFPEPAPATPATAPMEPAPDRAAVSGRIFTPPGPGDPQVPFDTGARDAGGGPVRGRDVAATPGAVVLRTPMFELLQYLPVTEEVHDTPVLVVPPLVHRYWLADLAPRFSLVEHLLARGLQVLALSWRPAGPADADRDLDAHAAAVLDALEVTTRITRAPRVSLLGVRTGGLLAAAVQAHLAAIGLEDRVATAGYLATVLDPAATLPGFRPDAGVTRAAAEQAARDGVLDGPTAVRAWEWRRGTERVLPFSVPAGPAPGPGDRPAPVPGRVSRAMRAWAADLMPLPAALHTDLVALAGTRVGAVGGLRVLGTPLRPAVLRRDGYVLAAADDPVQPWTGGLRTARMLGGRCRLVLAPGDQAGVVVAPPGPVTSFLAGGCAPGTADPEAWRAAATHVEGSWWDDLADWLAERSGTLRDAPPELGGRRLRPLFPAPGTYLGTTDTARTGM</sequence>
<organism evidence="5 6">
    <name type="scientific">Pseudonocardia nematodicida</name>
    <dbReference type="NCBI Taxonomy" id="1206997"/>
    <lineage>
        <taxon>Bacteria</taxon>
        <taxon>Bacillati</taxon>
        <taxon>Actinomycetota</taxon>
        <taxon>Actinomycetes</taxon>
        <taxon>Pseudonocardiales</taxon>
        <taxon>Pseudonocardiaceae</taxon>
        <taxon>Pseudonocardia</taxon>
    </lineage>
</organism>